<comment type="caution">
    <text evidence="1">The sequence shown here is derived from an EMBL/GenBank/DDBJ whole genome shotgun (WGS) entry which is preliminary data.</text>
</comment>
<feature type="non-terminal residue" evidence="1">
    <location>
        <position position="1"/>
    </location>
</feature>
<protein>
    <submittedName>
        <fullName evidence="1">Uncharacterized protein</fullName>
    </submittedName>
</protein>
<dbReference type="Proteomes" id="UP001060170">
    <property type="component" value="Chromosome 6"/>
</dbReference>
<proteinExistence type="predicted"/>
<accession>A0ACC0EHY1</accession>
<reference evidence="2" key="2">
    <citation type="journal article" date="2018" name="Mol. Plant Microbe Interact.">
        <title>Genome sequence resources for the wheat stripe rust pathogen (Puccinia striiformis f. sp. tritici) and the barley stripe rust pathogen (Puccinia striiformis f. sp. hordei).</title>
        <authorList>
            <person name="Xia C."/>
            <person name="Wang M."/>
            <person name="Yin C."/>
            <person name="Cornejo O.E."/>
            <person name="Hulbert S.H."/>
            <person name="Chen X."/>
        </authorList>
    </citation>
    <scope>NUCLEOTIDE SEQUENCE [LARGE SCALE GENOMIC DNA]</scope>
    <source>
        <strain evidence="2">93-210</strain>
    </source>
</reference>
<name>A0ACC0EHY1_9BASI</name>
<reference evidence="2" key="1">
    <citation type="journal article" date="2018" name="BMC Genomics">
        <title>Genomic insights into host adaptation between the wheat stripe rust pathogen (Puccinia striiformis f. sp. tritici) and the barley stripe rust pathogen (Puccinia striiformis f. sp. hordei).</title>
        <authorList>
            <person name="Xia C."/>
            <person name="Wang M."/>
            <person name="Yin C."/>
            <person name="Cornejo O.E."/>
            <person name="Hulbert S.H."/>
            <person name="Chen X."/>
        </authorList>
    </citation>
    <scope>NUCLEOTIDE SEQUENCE [LARGE SCALE GENOMIC DNA]</scope>
    <source>
        <strain evidence="2">93-210</strain>
    </source>
</reference>
<evidence type="ECO:0000313" key="2">
    <source>
        <dbReference type="Proteomes" id="UP001060170"/>
    </source>
</evidence>
<sequence length="222" mass="24710">LSEGTGVCFPNFCVFTLYPTCHPAAKHPVSKDRHEACVLHEDAKVISNILCLSQFLIDLSSAPASFPSHPQLAFLQQRRQGVHVWCAPRCFFGDLGPVKSEFLGLLLGPVGSSSTPITEDGSTNTKQSLIRIRAFVVTNLCESPQLRVCIFSPARDESNIMFAFRQAQVYLFHIWNYNLSIFFNIPQTGSENHCSTTGENQVFLRLFSETAEPILKTISTQL</sequence>
<keyword evidence="2" id="KW-1185">Reference proteome</keyword>
<dbReference type="EMBL" id="CM045870">
    <property type="protein sequence ID" value="KAI7953428.1"/>
    <property type="molecule type" value="Genomic_DNA"/>
</dbReference>
<reference evidence="1 2" key="3">
    <citation type="journal article" date="2022" name="Microbiol. Spectr.">
        <title>Folding features and dynamics of 3D genome architecture in plant fungal pathogens.</title>
        <authorList>
            <person name="Xia C."/>
        </authorList>
    </citation>
    <scope>NUCLEOTIDE SEQUENCE [LARGE SCALE GENOMIC DNA]</scope>
    <source>
        <strain evidence="1 2">93-210</strain>
    </source>
</reference>
<organism evidence="1 2">
    <name type="scientific">Puccinia striiformis f. sp. tritici</name>
    <dbReference type="NCBI Taxonomy" id="168172"/>
    <lineage>
        <taxon>Eukaryota</taxon>
        <taxon>Fungi</taxon>
        <taxon>Dikarya</taxon>
        <taxon>Basidiomycota</taxon>
        <taxon>Pucciniomycotina</taxon>
        <taxon>Pucciniomycetes</taxon>
        <taxon>Pucciniales</taxon>
        <taxon>Pucciniaceae</taxon>
        <taxon>Puccinia</taxon>
    </lineage>
</organism>
<evidence type="ECO:0000313" key="1">
    <source>
        <dbReference type="EMBL" id="KAI7953428.1"/>
    </source>
</evidence>
<gene>
    <name evidence="1" type="ORF">MJO28_005975</name>
</gene>